<comment type="caution">
    <text evidence="1">The sequence shown here is derived from an EMBL/GenBank/DDBJ whole genome shotgun (WGS) entry which is preliminary data.</text>
</comment>
<keyword evidence="2" id="KW-1185">Reference proteome</keyword>
<organism evidence="1 2">
    <name type="scientific">Persea americana</name>
    <name type="common">Avocado</name>
    <dbReference type="NCBI Taxonomy" id="3435"/>
    <lineage>
        <taxon>Eukaryota</taxon>
        <taxon>Viridiplantae</taxon>
        <taxon>Streptophyta</taxon>
        <taxon>Embryophyta</taxon>
        <taxon>Tracheophyta</taxon>
        <taxon>Spermatophyta</taxon>
        <taxon>Magnoliopsida</taxon>
        <taxon>Magnoliidae</taxon>
        <taxon>Laurales</taxon>
        <taxon>Lauraceae</taxon>
        <taxon>Persea</taxon>
    </lineage>
</organism>
<reference evidence="1 2" key="1">
    <citation type="journal article" date="2022" name="Hortic Res">
        <title>A haplotype resolved chromosomal level avocado genome allows analysis of novel avocado genes.</title>
        <authorList>
            <person name="Nath O."/>
            <person name="Fletcher S.J."/>
            <person name="Hayward A."/>
            <person name="Shaw L.M."/>
            <person name="Masouleh A.K."/>
            <person name="Furtado A."/>
            <person name="Henry R.J."/>
            <person name="Mitter N."/>
        </authorList>
    </citation>
    <scope>NUCLEOTIDE SEQUENCE [LARGE SCALE GENOMIC DNA]</scope>
    <source>
        <strain evidence="2">cv. Hass</strain>
    </source>
</reference>
<protein>
    <submittedName>
        <fullName evidence="1">Uncharacterized protein</fullName>
    </submittedName>
</protein>
<evidence type="ECO:0000313" key="2">
    <source>
        <dbReference type="Proteomes" id="UP001234297"/>
    </source>
</evidence>
<gene>
    <name evidence="1" type="ORF">MRB53_021100</name>
</gene>
<evidence type="ECO:0000313" key="1">
    <source>
        <dbReference type="EMBL" id="KAJ8627793.1"/>
    </source>
</evidence>
<sequence length="210" mass="23680">MIWSWIWFEDGICIASYFVRHNQTCVQMDWEWDGLVKCTMGQSILVLLWGNLMFGYTDGSLEEQWDDKLPPERLILCNSSVTMAALNILLELLQPNHDLWMKTLVGGAIEKKELYLSALKEIDAYRPSSSNPSPRASPSSSMQPPHGPQVRIFEFLNEGPRVPFLDRADGSGVFASTKSRPGLGELGTKGAVKAVMEFLDFNRERVPRAE</sequence>
<dbReference type="EMBL" id="CM056814">
    <property type="protein sequence ID" value="KAJ8627793.1"/>
    <property type="molecule type" value="Genomic_DNA"/>
</dbReference>
<accession>A0ACC2L439</accession>
<name>A0ACC2L439_PERAE</name>
<dbReference type="Proteomes" id="UP001234297">
    <property type="component" value="Chromosome 6"/>
</dbReference>
<proteinExistence type="predicted"/>